<proteinExistence type="inferred from homology"/>
<evidence type="ECO:0000313" key="3">
    <source>
        <dbReference type="EMBL" id="HFI90647.1"/>
    </source>
</evidence>
<accession>A0A7V3E6T9</accession>
<dbReference type="InterPro" id="IPR006016">
    <property type="entry name" value="UspA"/>
</dbReference>
<comment type="caution">
    <text evidence="3">The sequence shown here is derived from an EMBL/GenBank/DDBJ whole genome shotgun (WGS) entry which is preliminary data.</text>
</comment>
<dbReference type="EMBL" id="DSUJ01000008">
    <property type="protein sequence ID" value="HFI90647.1"/>
    <property type="molecule type" value="Genomic_DNA"/>
</dbReference>
<name>A0A7V3E6T9_9BACT</name>
<protein>
    <submittedName>
        <fullName evidence="3">Universal stress protein</fullName>
    </submittedName>
</protein>
<dbReference type="PANTHER" id="PTHR46268:SF22">
    <property type="entry name" value="SENSOR PROTEIN KDPD-RELATED"/>
    <property type="match status" value="1"/>
</dbReference>
<dbReference type="PANTHER" id="PTHR46268">
    <property type="entry name" value="STRESS RESPONSE PROTEIN NHAX"/>
    <property type="match status" value="1"/>
</dbReference>
<gene>
    <name evidence="3" type="ORF">ENS31_03830</name>
</gene>
<reference evidence="3" key="1">
    <citation type="journal article" date="2020" name="mSystems">
        <title>Genome- and Community-Level Interaction Insights into Carbon Utilization and Element Cycling Functions of Hydrothermarchaeota in Hydrothermal Sediment.</title>
        <authorList>
            <person name="Zhou Z."/>
            <person name="Liu Y."/>
            <person name="Xu W."/>
            <person name="Pan J."/>
            <person name="Luo Z.H."/>
            <person name="Li M."/>
        </authorList>
    </citation>
    <scope>NUCLEOTIDE SEQUENCE [LARGE SCALE GENOMIC DNA]</scope>
    <source>
        <strain evidence="3">SpSt-479</strain>
    </source>
</reference>
<organism evidence="3">
    <name type="scientific">Ignavibacterium album</name>
    <dbReference type="NCBI Taxonomy" id="591197"/>
    <lineage>
        <taxon>Bacteria</taxon>
        <taxon>Pseudomonadati</taxon>
        <taxon>Ignavibacteriota</taxon>
        <taxon>Ignavibacteria</taxon>
        <taxon>Ignavibacteriales</taxon>
        <taxon>Ignavibacteriaceae</taxon>
        <taxon>Ignavibacterium</taxon>
    </lineage>
</organism>
<dbReference type="InterPro" id="IPR006015">
    <property type="entry name" value="Universal_stress_UspA"/>
</dbReference>
<dbReference type="Gene3D" id="3.40.50.620">
    <property type="entry name" value="HUPs"/>
    <property type="match status" value="1"/>
</dbReference>
<dbReference type="Pfam" id="PF00582">
    <property type="entry name" value="Usp"/>
    <property type="match status" value="1"/>
</dbReference>
<dbReference type="AlphaFoldDB" id="A0A7V3E6T9"/>
<feature type="domain" description="UspA" evidence="2">
    <location>
        <begin position="4"/>
        <end position="145"/>
    </location>
</feature>
<comment type="similarity">
    <text evidence="1">Belongs to the universal stress protein A family.</text>
</comment>
<evidence type="ECO:0000259" key="2">
    <source>
        <dbReference type="Pfam" id="PF00582"/>
    </source>
</evidence>
<sequence length="150" mass="16919">MIKIKNILLPTDFSKTSLSAAEYAVNLAIQYGAKIHLLHVLEKTPPILTIRTLDLSREKILESIESDAKNQLDKTVEKIKKYGEVEIIPALRKGLDYEEIINYCKEKKIDVIVIATHGRTGLLHTLLGSVAEKVIRYSKIPVLVITPHHK</sequence>
<dbReference type="CDD" id="cd00293">
    <property type="entry name" value="USP-like"/>
    <property type="match status" value="1"/>
</dbReference>
<evidence type="ECO:0000256" key="1">
    <source>
        <dbReference type="ARBA" id="ARBA00008791"/>
    </source>
</evidence>
<dbReference type="SUPFAM" id="SSF52402">
    <property type="entry name" value="Adenine nucleotide alpha hydrolases-like"/>
    <property type="match status" value="1"/>
</dbReference>
<dbReference type="PRINTS" id="PR01438">
    <property type="entry name" value="UNVRSLSTRESS"/>
</dbReference>
<dbReference type="InterPro" id="IPR014729">
    <property type="entry name" value="Rossmann-like_a/b/a_fold"/>
</dbReference>